<dbReference type="GO" id="GO:0007059">
    <property type="term" value="P:chromosome segregation"/>
    <property type="evidence" value="ECO:0007669"/>
    <property type="project" value="TreeGrafter"/>
</dbReference>
<evidence type="ECO:0000313" key="4">
    <source>
        <dbReference type="Proteomes" id="UP000012047"/>
    </source>
</evidence>
<evidence type="ECO:0000256" key="1">
    <source>
        <dbReference type="ARBA" id="ARBA00006295"/>
    </source>
</evidence>
<dbReference type="Proteomes" id="UP000012047">
    <property type="component" value="Unassembled WGS sequence"/>
</dbReference>
<dbReference type="GO" id="GO:0005694">
    <property type="term" value="C:chromosome"/>
    <property type="evidence" value="ECO:0007669"/>
    <property type="project" value="TreeGrafter"/>
</dbReference>
<evidence type="ECO:0000313" key="3">
    <source>
        <dbReference type="EMBL" id="EEY94813.1"/>
    </source>
</evidence>
<organism evidence="3 4">
    <name type="scientific">Acinetobacter johnsonii SH046</name>
    <dbReference type="NCBI Taxonomy" id="575586"/>
    <lineage>
        <taxon>Bacteria</taxon>
        <taxon>Pseudomonadati</taxon>
        <taxon>Pseudomonadota</taxon>
        <taxon>Gammaproteobacteria</taxon>
        <taxon>Moraxellales</taxon>
        <taxon>Moraxellaceae</taxon>
        <taxon>Acinetobacter</taxon>
    </lineage>
</organism>
<dbReference type="HOGENOM" id="CLU_619158_0_0_6"/>
<dbReference type="Gene3D" id="1.10.10.2830">
    <property type="match status" value="1"/>
</dbReference>
<dbReference type="EMBL" id="GG704974">
    <property type="protein sequence ID" value="EEY94813.1"/>
    <property type="molecule type" value="Genomic_DNA"/>
</dbReference>
<proteinExistence type="inferred from homology"/>
<dbReference type="SMART" id="SM00470">
    <property type="entry name" value="ParB"/>
    <property type="match status" value="1"/>
</dbReference>
<dbReference type="PANTHER" id="PTHR33375">
    <property type="entry name" value="CHROMOSOME-PARTITIONING PROTEIN PARB-RELATED"/>
    <property type="match status" value="1"/>
</dbReference>
<dbReference type="Pfam" id="PF02195">
    <property type="entry name" value="ParB_N"/>
    <property type="match status" value="1"/>
</dbReference>
<dbReference type="NCBIfam" id="TIGR00180">
    <property type="entry name" value="parB_part"/>
    <property type="match status" value="1"/>
</dbReference>
<dbReference type="Gene3D" id="3.90.1530.30">
    <property type="match status" value="1"/>
</dbReference>
<evidence type="ECO:0000259" key="2">
    <source>
        <dbReference type="SMART" id="SM00470"/>
    </source>
</evidence>
<dbReference type="InterPro" id="IPR001387">
    <property type="entry name" value="Cro/C1-type_HTH"/>
</dbReference>
<name>D0SGV7_ACIJO</name>
<dbReference type="InterPro" id="IPR003115">
    <property type="entry name" value="ParB_N"/>
</dbReference>
<accession>D0SGV7</accession>
<feature type="domain" description="ParB-like N-terminal" evidence="2">
    <location>
        <begin position="28"/>
        <end position="130"/>
    </location>
</feature>
<dbReference type="eggNOG" id="COG1475">
    <property type="taxonomic scope" value="Bacteria"/>
</dbReference>
<dbReference type="Pfam" id="PF08535">
    <property type="entry name" value="KorB"/>
    <property type="match status" value="1"/>
</dbReference>
<dbReference type="RefSeq" id="WP_004895638.1">
    <property type="nucleotide sequence ID" value="NZ_GG704974.1"/>
</dbReference>
<dbReference type="CDD" id="cd00093">
    <property type="entry name" value="HTH_XRE"/>
    <property type="match status" value="1"/>
</dbReference>
<dbReference type="AlphaFoldDB" id="D0SGV7"/>
<dbReference type="InterPro" id="IPR050336">
    <property type="entry name" value="Chromosome_partition/occlusion"/>
</dbReference>
<dbReference type="InterPro" id="IPR036086">
    <property type="entry name" value="ParB/Sulfiredoxin_sf"/>
</dbReference>
<dbReference type="PANTHER" id="PTHR33375:SF1">
    <property type="entry name" value="CHROMOSOME-PARTITIONING PROTEIN PARB-RELATED"/>
    <property type="match status" value="1"/>
</dbReference>
<gene>
    <name evidence="3" type="ORF">HMPREF0016_03080</name>
</gene>
<dbReference type="GO" id="GO:0003677">
    <property type="term" value="F:DNA binding"/>
    <property type="evidence" value="ECO:0007669"/>
    <property type="project" value="InterPro"/>
</dbReference>
<dbReference type="SUPFAM" id="SSF110849">
    <property type="entry name" value="ParB/Sulfiredoxin"/>
    <property type="match status" value="1"/>
</dbReference>
<comment type="similarity">
    <text evidence="1">Belongs to the ParB family.</text>
</comment>
<dbReference type="SUPFAM" id="SSF109709">
    <property type="entry name" value="KorB DNA-binding domain-like"/>
    <property type="match status" value="1"/>
</dbReference>
<dbReference type="InterPro" id="IPR004437">
    <property type="entry name" value="ParB/RepB/Spo0J"/>
</dbReference>
<reference evidence="4" key="1">
    <citation type="journal article" date="2012" name="PLoS ONE">
        <title>The success of Acinetobacter species; genetic, metabolic and virulence attributes.</title>
        <authorList>
            <person name="Peleg A.Y."/>
            <person name="de Breij A."/>
            <person name="Adams M.D."/>
            <person name="Cerqueira G.M."/>
            <person name="Mocali S."/>
            <person name="Galardini M."/>
            <person name="Nibbering P.H."/>
            <person name="Earl A.M."/>
            <person name="Ward D.V."/>
            <person name="Paterson D.L."/>
            <person name="Seifert H."/>
            <person name="Dijkshoorn L."/>
        </authorList>
    </citation>
    <scope>NUCLEOTIDE SEQUENCE [LARGE SCALE GENOMIC DNA]</scope>
    <source>
        <strain evidence="4">SH046</strain>
    </source>
</reference>
<dbReference type="InterPro" id="IPR013741">
    <property type="entry name" value="KorB_domain"/>
</dbReference>
<protein>
    <submittedName>
        <fullName evidence="3">ParB-like protein</fullName>
    </submittedName>
</protein>
<dbReference type="CDD" id="cd16398">
    <property type="entry name" value="KorB_N_like"/>
    <property type="match status" value="1"/>
</dbReference>
<sequence length="431" mass="47670">MSGNKGLEALKGAVGKLNNNNLAGKKLVILQIGDVEADPENPRQNFDQEKIIELAMSIASVGQLEPISVRDNGESKGKYFTNFGARRVLAIQWLKENMPENPNSSTVEAIINNDFSSLGKLVENIQRENLSATEIGIRLKQEIDEKGLTPKELGEQLGKTKTWISRHLSVTEVSDYVKDLVAQDVVSNVEVILNIEKLYKSNEEDLKERIESFKSENEGGGTITLALSRKWLKSANGDDNEDVQHSIVDNAPKVETVVENEDVSQDDNVQGSNAVETTVANANDASFALTQSEDKGTDAVDDSNSDIDKLKSLQQDAESLIKSKKEQGKKDGFLSVELKKEYAHGALTGYQNLYDLAMENEDEAEARLSRQVLKSFSGQDMKVNWEAVGNYPNLLEEIGQIVASYQMAGYVSPKELKNKEVDALINQRELF</sequence>